<dbReference type="EMBL" id="MFKF01000311">
    <property type="protein sequence ID" value="OGG46484.1"/>
    <property type="molecule type" value="Genomic_DNA"/>
</dbReference>
<accession>A0A1F6CBA7</accession>
<reference evidence="2 3" key="1">
    <citation type="journal article" date="2016" name="Nat. Commun.">
        <title>Thousands of microbial genomes shed light on interconnected biogeochemical processes in an aquifer system.</title>
        <authorList>
            <person name="Anantharaman K."/>
            <person name="Brown C.T."/>
            <person name="Hug L.A."/>
            <person name="Sharon I."/>
            <person name="Castelle C.J."/>
            <person name="Probst A.J."/>
            <person name="Thomas B.C."/>
            <person name="Singh A."/>
            <person name="Wilkins M.J."/>
            <person name="Karaoz U."/>
            <person name="Brodie E.L."/>
            <person name="Williams K.H."/>
            <person name="Hubbard S.S."/>
            <person name="Banfield J.F."/>
        </authorList>
    </citation>
    <scope>NUCLEOTIDE SEQUENCE [LARGE SCALE GENOMIC DNA]</scope>
    <source>
        <strain evidence="3">RIFCSPLOWO2_12_FULL_64_10</strain>
    </source>
</reference>
<evidence type="ECO:0000256" key="1">
    <source>
        <dbReference type="SAM" id="Phobius"/>
    </source>
</evidence>
<sequence>MSRSHILAGAAIALAGLLYYWAGSSRLLGSPDPLTGTKTILFLISAAGVVRFVNGLNHRDEQP</sequence>
<dbReference type="Proteomes" id="UP000178606">
    <property type="component" value="Unassembled WGS sequence"/>
</dbReference>
<keyword evidence="1" id="KW-1133">Transmembrane helix</keyword>
<evidence type="ECO:0000313" key="2">
    <source>
        <dbReference type="EMBL" id="OGG46484.1"/>
    </source>
</evidence>
<name>A0A1F6CBA7_HANXR</name>
<comment type="caution">
    <text evidence="2">The sequence shown here is derived from an EMBL/GenBank/DDBJ whole genome shotgun (WGS) entry which is preliminary data.</text>
</comment>
<dbReference type="AlphaFoldDB" id="A0A1F6CBA7"/>
<proteinExistence type="predicted"/>
<keyword evidence="1" id="KW-0812">Transmembrane</keyword>
<protein>
    <submittedName>
        <fullName evidence="2">Uncharacterized protein</fullName>
    </submittedName>
</protein>
<organism evidence="2 3">
    <name type="scientific">Handelsmanbacteria sp. (strain RIFCSPLOWO2_12_FULL_64_10)</name>
    <dbReference type="NCBI Taxonomy" id="1817868"/>
    <lineage>
        <taxon>Bacteria</taxon>
        <taxon>Candidatus Handelsmaniibacteriota</taxon>
    </lineage>
</organism>
<gene>
    <name evidence="2" type="ORF">A3F84_15035</name>
</gene>
<evidence type="ECO:0000313" key="3">
    <source>
        <dbReference type="Proteomes" id="UP000178606"/>
    </source>
</evidence>
<feature type="transmembrane region" description="Helical" evidence="1">
    <location>
        <begin position="39"/>
        <end position="57"/>
    </location>
</feature>
<keyword evidence="1" id="KW-0472">Membrane</keyword>